<keyword evidence="4" id="KW-0804">Transcription</keyword>
<evidence type="ECO:0000256" key="5">
    <source>
        <dbReference type="PROSITE-ProRule" id="PRU00335"/>
    </source>
</evidence>
<organism evidence="7 8">
    <name type="scientific">Thermus filiformis</name>
    <dbReference type="NCBI Taxonomy" id="276"/>
    <lineage>
        <taxon>Bacteria</taxon>
        <taxon>Thermotogati</taxon>
        <taxon>Deinococcota</taxon>
        <taxon>Deinococci</taxon>
        <taxon>Thermales</taxon>
        <taxon>Thermaceae</taxon>
        <taxon>Thermus</taxon>
    </lineage>
</organism>
<dbReference type="PANTHER" id="PTHR30055:SF234">
    <property type="entry name" value="HTH-TYPE TRANSCRIPTIONAL REGULATOR BETI"/>
    <property type="match status" value="1"/>
</dbReference>
<dbReference type="InterPro" id="IPR009057">
    <property type="entry name" value="Homeodomain-like_sf"/>
</dbReference>
<evidence type="ECO:0000256" key="4">
    <source>
        <dbReference type="ARBA" id="ARBA00023163"/>
    </source>
</evidence>
<keyword evidence="8" id="KW-1185">Reference proteome</keyword>
<evidence type="ECO:0000256" key="1">
    <source>
        <dbReference type="ARBA" id="ARBA00022491"/>
    </source>
</evidence>
<dbReference type="AlphaFoldDB" id="A0A0A2WRT9"/>
<dbReference type="InterPro" id="IPR036271">
    <property type="entry name" value="Tet_transcr_reg_TetR-rel_C_sf"/>
</dbReference>
<keyword evidence="3 5" id="KW-0238">DNA-binding</keyword>
<dbReference type="EMBL" id="JPSL02000040">
    <property type="protein sequence ID" value="KGQ22528.1"/>
    <property type="molecule type" value="Genomic_DNA"/>
</dbReference>
<protein>
    <recommendedName>
        <fullName evidence="6">HTH tetR-type domain-containing protein</fullName>
    </recommendedName>
</protein>
<accession>A0A0A2WRT9</accession>
<dbReference type="GO" id="GO:0000976">
    <property type="term" value="F:transcription cis-regulatory region binding"/>
    <property type="evidence" value="ECO:0007669"/>
    <property type="project" value="TreeGrafter"/>
</dbReference>
<dbReference type="SUPFAM" id="SSF48498">
    <property type="entry name" value="Tetracyclin repressor-like, C-terminal domain"/>
    <property type="match status" value="1"/>
</dbReference>
<dbReference type="PANTHER" id="PTHR30055">
    <property type="entry name" value="HTH-TYPE TRANSCRIPTIONAL REGULATOR RUTR"/>
    <property type="match status" value="1"/>
</dbReference>
<dbReference type="Pfam" id="PF13977">
    <property type="entry name" value="TetR_C_6"/>
    <property type="match status" value="1"/>
</dbReference>
<dbReference type="SUPFAM" id="SSF46689">
    <property type="entry name" value="Homeodomain-like"/>
    <property type="match status" value="1"/>
</dbReference>
<evidence type="ECO:0000313" key="8">
    <source>
        <dbReference type="Proteomes" id="UP000030364"/>
    </source>
</evidence>
<dbReference type="InterPro" id="IPR001647">
    <property type="entry name" value="HTH_TetR"/>
</dbReference>
<feature type="DNA-binding region" description="H-T-H motif" evidence="5">
    <location>
        <begin position="37"/>
        <end position="56"/>
    </location>
</feature>
<keyword evidence="1" id="KW-0678">Repressor</keyword>
<dbReference type="Proteomes" id="UP000030364">
    <property type="component" value="Unassembled WGS sequence"/>
</dbReference>
<evidence type="ECO:0000256" key="2">
    <source>
        <dbReference type="ARBA" id="ARBA00023015"/>
    </source>
</evidence>
<reference evidence="7 8" key="1">
    <citation type="journal article" date="2015" name="Genome Announc.">
        <title>Draft Genome Sequence of the Thermophile Thermus filiformis ATCC 43280, Producer of Carotenoid-(Di)glucoside-Branched Fatty Acid (Di)esters and Source of Hyperthermostable Enzymes of Biotechnological Interest.</title>
        <authorList>
            <person name="Mandelli F."/>
            <person name="Oliveira Ramires B."/>
            <person name="Couger M.B."/>
            <person name="Paixao D.A."/>
            <person name="Camilo C.M."/>
            <person name="Polikarpov I."/>
            <person name="Prade R."/>
            <person name="Riano-Pachon D.M."/>
            <person name="Squina F.M."/>
        </authorList>
    </citation>
    <scope>NUCLEOTIDE SEQUENCE [LARGE SCALE GENOMIC DNA]</scope>
    <source>
        <strain evidence="7 8">ATCC 43280</strain>
    </source>
</reference>
<dbReference type="STRING" id="276.THFILI_11755"/>
<dbReference type="PROSITE" id="PS50977">
    <property type="entry name" value="HTH_TETR_2"/>
    <property type="match status" value="1"/>
</dbReference>
<dbReference type="Pfam" id="PF00440">
    <property type="entry name" value="TetR_N"/>
    <property type="match status" value="1"/>
</dbReference>
<dbReference type="RefSeq" id="WP_038062313.1">
    <property type="nucleotide sequence ID" value="NZ_JPSL02000040.1"/>
</dbReference>
<comment type="caution">
    <text evidence="7">The sequence shown here is derived from an EMBL/GenBank/DDBJ whole genome shotgun (WGS) entry which is preliminary data.</text>
</comment>
<evidence type="ECO:0000259" key="6">
    <source>
        <dbReference type="PROSITE" id="PS50977"/>
    </source>
</evidence>
<dbReference type="GO" id="GO:0003700">
    <property type="term" value="F:DNA-binding transcription factor activity"/>
    <property type="evidence" value="ECO:0007669"/>
    <property type="project" value="TreeGrafter"/>
</dbReference>
<feature type="domain" description="HTH tetR-type" evidence="6">
    <location>
        <begin position="14"/>
        <end position="74"/>
    </location>
</feature>
<dbReference type="Gene3D" id="1.10.357.10">
    <property type="entry name" value="Tetracycline Repressor, domain 2"/>
    <property type="match status" value="1"/>
</dbReference>
<proteinExistence type="predicted"/>
<keyword evidence="2" id="KW-0805">Transcription regulation</keyword>
<sequence>MGRPRIPNKEERITPKHVELIRAAYELLAEKGLHGLSLQDVADRVDVSKGVILYYFKTKERLLLTTWRWVLSRVAERIKRSLERSATPEERARAMVEAIFVNPDANRTFYLTFLDLVGSVARNPQDPRFAALAEEARRIEEETYAEVIRHGVNQGVFFSRDPSQDAKVLRALIDGLFIQWIQEKDWRELHPTYKLLCQEALLRYLRCPGDGPSSGSGG</sequence>
<evidence type="ECO:0000256" key="3">
    <source>
        <dbReference type="ARBA" id="ARBA00023125"/>
    </source>
</evidence>
<dbReference type="PRINTS" id="PR00455">
    <property type="entry name" value="HTHTETR"/>
</dbReference>
<dbReference type="InterPro" id="IPR039538">
    <property type="entry name" value="BetI_C"/>
</dbReference>
<name>A0A0A2WRT9_THEFI</name>
<gene>
    <name evidence="7" type="ORF">THFILI_11755</name>
</gene>
<evidence type="ECO:0000313" key="7">
    <source>
        <dbReference type="EMBL" id="KGQ22528.1"/>
    </source>
</evidence>
<dbReference type="OrthoDB" id="7584337at2"/>
<dbReference type="InterPro" id="IPR050109">
    <property type="entry name" value="HTH-type_TetR-like_transc_reg"/>
</dbReference>